<dbReference type="PANTHER" id="PTHR43716:SF1">
    <property type="entry name" value="D-2-HYDROXYGLUTARATE DEHYDROGENASE, MITOCHONDRIAL"/>
    <property type="match status" value="1"/>
</dbReference>
<evidence type="ECO:0000256" key="3">
    <source>
        <dbReference type="ARBA" id="ARBA00022630"/>
    </source>
</evidence>
<dbReference type="Gene3D" id="1.10.45.10">
    <property type="entry name" value="Vanillyl-alcohol Oxidase, Chain A, domain 4"/>
    <property type="match status" value="1"/>
</dbReference>
<dbReference type="Pfam" id="PF02913">
    <property type="entry name" value="FAD-oxidase_C"/>
    <property type="match status" value="1"/>
</dbReference>
<keyword evidence="8" id="KW-1185">Reference proteome</keyword>
<evidence type="ECO:0000256" key="2">
    <source>
        <dbReference type="ARBA" id="ARBA00008000"/>
    </source>
</evidence>
<evidence type="ECO:0000313" key="8">
    <source>
        <dbReference type="Proteomes" id="UP001595957"/>
    </source>
</evidence>
<dbReference type="Pfam" id="PF01565">
    <property type="entry name" value="FAD_binding_4"/>
    <property type="match status" value="1"/>
</dbReference>
<dbReference type="InterPro" id="IPR016167">
    <property type="entry name" value="FAD-bd_PCMH_sub1"/>
</dbReference>
<dbReference type="PANTHER" id="PTHR43716">
    <property type="entry name" value="D-2-HYDROXYGLUTARATE DEHYDROGENASE, MITOCHONDRIAL"/>
    <property type="match status" value="1"/>
</dbReference>
<dbReference type="InterPro" id="IPR051264">
    <property type="entry name" value="FAD-oxidored/transferase_4"/>
</dbReference>
<dbReference type="InterPro" id="IPR016169">
    <property type="entry name" value="FAD-bd_PCMH_sub2"/>
</dbReference>
<evidence type="ECO:0000259" key="6">
    <source>
        <dbReference type="PROSITE" id="PS51387"/>
    </source>
</evidence>
<accession>A0ABV9F4E5</accession>
<dbReference type="InterPro" id="IPR016164">
    <property type="entry name" value="FAD-linked_Oxase-like_C"/>
</dbReference>
<dbReference type="SUPFAM" id="SSF56176">
    <property type="entry name" value="FAD-binding/transporter-associated domain-like"/>
    <property type="match status" value="1"/>
</dbReference>
<comment type="cofactor">
    <cofactor evidence="1">
        <name>FAD</name>
        <dbReference type="ChEBI" id="CHEBI:57692"/>
    </cofactor>
</comment>
<dbReference type="RefSeq" id="WP_380806135.1">
    <property type="nucleotide sequence ID" value="NZ_JBHSFZ010000058.1"/>
</dbReference>
<sequence length="471" mass="50170">MQSAAGKDKEQLRYRLEAIVGADQVRSGADIGERYRLDLTRRYAGAPAYLVKPATTLEVSEVVKAAAAAGLPVTVIGGQSGTVGGAVPSDGGVALSLERMNRIVEIDQLSMTMTVEAGCILQVAQEAAEQQGALLPMDLGARGSAMIGGVIGSNAGGNRVLRWGMMRDMVLGLEVVLADGAILSSLTKMLKDNAGYAWKHLVTGSEGTLGIVTRAVLRLRPLPTSRQTAMIAAPSFEAAISAMRRLEVTLSGRLSSFEIMWDDFYDRMSGGLLDRQPRPLPSGLGYYAVVEAMGGDEEHDAAQFERALAALVESRIVVDAVIAQSEQQRQQIWAVREDMNPGLADLRPLIAYDVSMAIADMPIFVERARAAMAAAYPEATMLFYGHAGDGNLHVIASRGELSDETRLGFDTVIYDVVRTVGGSIAAEHGVGISRRAFLGHARSQSEVALMRTLKMAMDPAGTLNPGKILAP</sequence>
<comment type="caution">
    <text evidence="7">The sequence shown here is derived from an EMBL/GenBank/DDBJ whole genome shotgun (WGS) entry which is preliminary data.</text>
</comment>
<name>A0ABV9F4E5_9SPHN</name>
<evidence type="ECO:0000256" key="4">
    <source>
        <dbReference type="ARBA" id="ARBA00022827"/>
    </source>
</evidence>
<dbReference type="EMBL" id="JBHSFZ010000058">
    <property type="protein sequence ID" value="MFC4595670.1"/>
    <property type="molecule type" value="Genomic_DNA"/>
</dbReference>
<evidence type="ECO:0000256" key="1">
    <source>
        <dbReference type="ARBA" id="ARBA00001974"/>
    </source>
</evidence>
<reference evidence="8" key="1">
    <citation type="journal article" date="2019" name="Int. J. Syst. Evol. Microbiol.">
        <title>The Global Catalogue of Microorganisms (GCM) 10K type strain sequencing project: providing services to taxonomists for standard genome sequencing and annotation.</title>
        <authorList>
            <consortium name="The Broad Institute Genomics Platform"/>
            <consortium name="The Broad Institute Genome Sequencing Center for Infectious Disease"/>
            <person name="Wu L."/>
            <person name="Ma J."/>
        </authorList>
    </citation>
    <scope>NUCLEOTIDE SEQUENCE [LARGE SCALE GENOMIC DNA]</scope>
    <source>
        <strain evidence="8">NBRC 103632</strain>
    </source>
</reference>
<dbReference type="Gene3D" id="3.30.70.2740">
    <property type="match status" value="1"/>
</dbReference>
<dbReference type="InterPro" id="IPR016166">
    <property type="entry name" value="FAD-bd_PCMH"/>
</dbReference>
<evidence type="ECO:0000313" key="7">
    <source>
        <dbReference type="EMBL" id="MFC4595670.1"/>
    </source>
</evidence>
<dbReference type="Proteomes" id="UP001595957">
    <property type="component" value="Unassembled WGS sequence"/>
</dbReference>
<keyword evidence="5" id="KW-0560">Oxidoreductase</keyword>
<organism evidence="7 8">
    <name type="scientific">Sphingobium tyrosinilyticum</name>
    <dbReference type="NCBI Taxonomy" id="2715436"/>
    <lineage>
        <taxon>Bacteria</taxon>
        <taxon>Pseudomonadati</taxon>
        <taxon>Pseudomonadota</taxon>
        <taxon>Alphaproteobacteria</taxon>
        <taxon>Sphingomonadales</taxon>
        <taxon>Sphingomonadaceae</taxon>
        <taxon>Sphingobium</taxon>
    </lineage>
</organism>
<gene>
    <name evidence="7" type="ORF">ACFO3E_16020</name>
</gene>
<dbReference type="PROSITE" id="PS51387">
    <property type="entry name" value="FAD_PCMH"/>
    <property type="match status" value="1"/>
</dbReference>
<comment type="similarity">
    <text evidence="2">Belongs to the FAD-binding oxidoreductase/transferase type 4 family.</text>
</comment>
<feature type="domain" description="FAD-binding PCMH-type" evidence="6">
    <location>
        <begin position="43"/>
        <end position="222"/>
    </location>
</feature>
<dbReference type="InterPro" id="IPR004113">
    <property type="entry name" value="FAD-bd_oxidored_4_C"/>
</dbReference>
<dbReference type="Gene3D" id="3.30.43.10">
    <property type="entry name" value="Uridine Diphospho-n-acetylenolpyruvylglucosamine Reductase, domain 2"/>
    <property type="match status" value="1"/>
</dbReference>
<dbReference type="InterPro" id="IPR016171">
    <property type="entry name" value="Vanillyl_alc_oxidase_C-sub2"/>
</dbReference>
<dbReference type="SUPFAM" id="SSF55103">
    <property type="entry name" value="FAD-linked oxidases, C-terminal domain"/>
    <property type="match status" value="1"/>
</dbReference>
<dbReference type="Gene3D" id="3.30.70.2190">
    <property type="match status" value="1"/>
</dbReference>
<dbReference type="InterPro" id="IPR036318">
    <property type="entry name" value="FAD-bd_PCMH-like_sf"/>
</dbReference>
<keyword evidence="3" id="KW-0285">Flavoprotein</keyword>
<protein>
    <submittedName>
        <fullName evidence="7">FAD-binding oxidoreductase</fullName>
    </submittedName>
</protein>
<dbReference type="Gene3D" id="3.30.465.10">
    <property type="match status" value="1"/>
</dbReference>
<proteinExistence type="inferred from homology"/>
<evidence type="ECO:0000256" key="5">
    <source>
        <dbReference type="ARBA" id="ARBA00023002"/>
    </source>
</evidence>
<dbReference type="InterPro" id="IPR006094">
    <property type="entry name" value="Oxid_FAD_bind_N"/>
</dbReference>
<keyword evidence="4" id="KW-0274">FAD</keyword>